<evidence type="ECO:0000313" key="5">
    <source>
        <dbReference type="Proteomes" id="UP000887116"/>
    </source>
</evidence>
<protein>
    <submittedName>
        <fullName evidence="4">Uncharacterized protein</fullName>
    </submittedName>
</protein>
<evidence type="ECO:0000313" key="4">
    <source>
        <dbReference type="EMBL" id="GFQ82312.1"/>
    </source>
</evidence>
<dbReference type="PANTHER" id="PTHR23121:SF9">
    <property type="entry name" value="SODIUM-DEPENDENT GLUCOSE TRANSPORTER 1"/>
    <property type="match status" value="1"/>
</dbReference>
<evidence type="ECO:0000256" key="3">
    <source>
        <dbReference type="ARBA" id="ARBA00023136"/>
    </source>
</evidence>
<keyword evidence="5" id="KW-1185">Reference proteome</keyword>
<gene>
    <name evidence="4" type="ORF">TNCT_731681</name>
</gene>
<dbReference type="AlphaFoldDB" id="A0A8X6FK01"/>
<proteinExistence type="predicted"/>
<comment type="caution">
    <text evidence="4">The sequence shown here is derived from an EMBL/GenBank/DDBJ whole genome shotgun (WGS) entry which is preliminary data.</text>
</comment>
<name>A0A8X6FK01_TRICU</name>
<dbReference type="EMBL" id="BMAO01002660">
    <property type="protein sequence ID" value="GFQ82312.1"/>
    <property type="molecule type" value="Genomic_DNA"/>
</dbReference>
<dbReference type="PANTHER" id="PTHR23121">
    <property type="entry name" value="SODIUM-DEPENDENT GLUCOSE TRANSPORTER 1"/>
    <property type="match status" value="1"/>
</dbReference>
<keyword evidence="2" id="KW-1133">Transmembrane helix</keyword>
<keyword evidence="1" id="KW-0812">Transmembrane</keyword>
<evidence type="ECO:0000256" key="2">
    <source>
        <dbReference type="ARBA" id="ARBA00022989"/>
    </source>
</evidence>
<keyword evidence="3" id="KW-0472">Membrane</keyword>
<dbReference type="Proteomes" id="UP000887116">
    <property type="component" value="Unassembled WGS sequence"/>
</dbReference>
<reference evidence="4" key="1">
    <citation type="submission" date="2020-07" db="EMBL/GenBank/DDBJ databases">
        <title>Multicomponent nature underlies the extraordinary mechanical properties of spider dragline silk.</title>
        <authorList>
            <person name="Kono N."/>
            <person name="Nakamura H."/>
            <person name="Mori M."/>
            <person name="Yoshida Y."/>
            <person name="Ohtoshi R."/>
            <person name="Malay A.D."/>
            <person name="Moran D.A.P."/>
            <person name="Tomita M."/>
            <person name="Numata K."/>
            <person name="Arakawa K."/>
        </authorList>
    </citation>
    <scope>NUCLEOTIDE SEQUENCE</scope>
</reference>
<dbReference type="OrthoDB" id="6514150at2759"/>
<evidence type="ECO:0000256" key="1">
    <source>
        <dbReference type="ARBA" id="ARBA00022692"/>
    </source>
</evidence>
<sequence>MSPRKERRRLGSNSLGMPGNAAKWELWLRLVGTRFLLLHGPQETGLTLVGGKSRSCDSSDLKLPFPLGYLLKNKDPTHQIQQRSTKLSHALFRNTSTVFLRLAWKMAGMSVSITGPTLLDVQKLVNTDIQHITIIYTARSIGYLIGSLSGYECLHHWTYFTGCAKPSQH</sequence>
<accession>A0A8X6FK01</accession>
<organism evidence="4 5">
    <name type="scientific">Trichonephila clavata</name>
    <name type="common">Joro spider</name>
    <name type="synonym">Nephila clavata</name>
    <dbReference type="NCBI Taxonomy" id="2740835"/>
    <lineage>
        <taxon>Eukaryota</taxon>
        <taxon>Metazoa</taxon>
        <taxon>Ecdysozoa</taxon>
        <taxon>Arthropoda</taxon>
        <taxon>Chelicerata</taxon>
        <taxon>Arachnida</taxon>
        <taxon>Araneae</taxon>
        <taxon>Araneomorphae</taxon>
        <taxon>Entelegynae</taxon>
        <taxon>Araneoidea</taxon>
        <taxon>Nephilidae</taxon>
        <taxon>Trichonephila</taxon>
    </lineage>
</organism>